<evidence type="ECO:0000313" key="2">
    <source>
        <dbReference type="EMBL" id="OUC96429.1"/>
    </source>
</evidence>
<keyword evidence="3" id="KW-1185">Reference proteome</keyword>
<dbReference type="PANTHER" id="PTHR32097">
    <property type="entry name" value="CAMP-BINDING PROTEIN 1-RELATED"/>
    <property type="match status" value="1"/>
</dbReference>
<organism evidence="2 3">
    <name type="scientific">Streptosporangium minutum</name>
    <dbReference type="NCBI Taxonomy" id="569862"/>
    <lineage>
        <taxon>Bacteria</taxon>
        <taxon>Bacillati</taxon>
        <taxon>Actinomycetota</taxon>
        <taxon>Actinomycetes</taxon>
        <taxon>Streptosporangiales</taxon>
        <taxon>Streptosporangiaceae</taxon>
        <taxon>Streptosporangium</taxon>
    </lineage>
</organism>
<sequence>MDPLAEILLRRRRLVALRLLATGDTPVPPRRPSSRRRKSRVIASPTLQQGVQALEAQLLEYGFLLSPGLRDALGRLDAGELTRAGRRLAQAVLAELGGHVEHVPMFRGFPESVPADTVEFFVRRMFAVLLQHPEQPCVLCGKAGTVHAVSPCAHLVCHGCWDGSDFAGCPICHRRIDPADPFLRPSDAPAATAATATPLPGHRLVVLSLCEDPPAVSGAILDTLLDRRTPLSPQDRADVVALVRAGGPEAAGRLPEHIPVRETRAAVLAALLPVLDAAAVRDQLDRHVDTATDVLRLLYALMGGDPGLRTRPARRASLPRPVRRALLARLDALALPSVLEDLHRHAEAWKRMAEVLHPHEFHRRHPTVALAFAVLRGTPLTGELGKAMLERAAGHPEVLRAEGARLRLHTFAGRVEAALRAGEPVLPLLAARPGELVRRLGQVLGTGEKGAAEATAAAAPHVAPGVLIAALGRLRTPPGGTRLFFPRGDTARAWAQPDERPELPAGEVEPVRAALTAELLRRAAALPPLGRVLLDEELADLIAPTAERSDSAALVRVPRGSVQPLPRDERIRLFLHWAEPGDERVDLDLSVALYDERWNFVGLCDYTDLRLGRTAAVHSGDITSAPEPLGASEFVDLDVTELLILGGRYAVPVVFSFDGVPFDRLVRGFAGFMGRPAGLFDPRAVEQRFDLSGSARIHVPLVADLWSRTMRWVDLQQSAAGYGHNVAGNHRRLALLGSAMEDAYGLAERITLWEVACWHAAARAGEVLTRRPDGSVSRYARRAGENVPGFADRLLRREDDGPWRGPVDGADLAVLVHADVEPPAGSQLYALYPWSVDTDRVDLLDAADLVGLLAPEPTG</sequence>
<protein>
    <recommendedName>
        <fullName evidence="1">RING-type domain-containing protein</fullName>
    </recommendedName>
</protein>
<dbReference type="EMBL" id="NGFP01000058">
    <property type="protein sequence ID" value="OUC96429.1"/>
    <property type="molecule type" value="Genomic_DNA"/>
</dbReference>
<evidence type="ECO:0000313" key="3">
    <source>
        <dbReference type="Proteomes" id="UP000194761"/>
    </source>
</evidence>
<dbReference type="PROSITE" id="PS50089">
    <property type="entry name" value="ZF_RING_2"/>
    <property type="match status" value="1"/>
</dbReference>
<accession>A0A243RNI1</accession>
<dbReference type="AlphaFoldDB" id="A0A243RNI1"/>
<dbReference type="SUPFAM" id="SSF57850">
    <property type="entry name" value="RING/U-box"/>
    <property type="match status" value="1"/>
</dbReference>
<dbReference type="PANTHER" id="PTHR32097:SF18">
    <property type="entry name" value="RING-TYPE DOMAIN-CONTAINING PROTEIN"/>
    <property type="match status" value="1"/>
</dbReference>
<comment type="caution">
    <text evidence="2">The sequence shown here is derived from an EMBL/GenBank/DDBJ whole genome shotgun (WGS) entry which is preliminary data.</text>
</comment>
<dbReference type="InterPro" id="IPR003325">
    <property type="entry name" value="TerD"/>
</dbReference>
<gene>
    <name evidence="2" type="ORF">CA984_14960</name>
</gene>
<dbReference type="Pfam" id="PF14447">
    <property type="entry name" value="Prok-RING_4"/>
    <property type="match status" value="1"/>
</dbReference>
<reference evidence="2 3" key="1">
    <citation type="submission" date="2017-05" db="EMBL/GenBank/DDBJ databases">
        <title>Biotechnological potential of actinobacteria isolated from South African environments.</title>
        <authorList>
            <person name="Le Roes-Hill M."/>
            <person name="Prins A."/>
            <person name="Durrell K.A."/>
        </authorList>
    </citation>
    <scope>NUCLEOTIDE SEQUENCE [LARGE SCALE GENOMIC DNA]</scope>
    <source>
        <strain evidence="2">M26</strain>
    </source>
</reference>
<feature type="domain" description="RING-type" evidence="1">
    <location>
        <begin position="137"/>
        <end position="173"/>
    </location>
</feature>
<dbReference type="InterPro" id="IPR013083">
    <property type="entry name" value="Znf_RING/FYVE/PHD"/>
</dbReference>
<dbReference type="InterPro" id="IPR051324">
    <property type="entry name" value="Stress/Tellurium_Resist"/>
</dbReference>
<evidence type="ECO:0000259" key="1">
    <source>
        <dbReference type="PROSITE" id="PS50089"/>
    </source>
</evidence>
<dbReference type="RefSeq" id="WP_086572393.1">
    <property type="nucleotide sequence ID" value="NZ_NGFP01000058.1"/>
</dbReference>
<dbReference type="Gene3D" id="3.30.40.10">
    <property type="entry name" value="Zinc/RING finger domain, C3HC4 (zinc finger)"/>
    <property type="match status" value="1"/>
</dbReference>
<dbReference type="CDD" id="cd06974">
    <property type="entry name" value="TerD_like"/>
    <property type="match status" value="1"/>
</dbReference>
<dbReference type="NCBIfam" id="NF041916">
    <property type="entry name" value="RING_SCO0854"/>
    <property type="match status" value="1"/>
</dbReference>
<proteinExistence type="predicted"/>
<name>A0A243RNI1_9ACTN</name>
<dbReference type="Proteomes" id="UP000194761">
    <property type="component" value="Unassembled WGS sequence"/>
</dbReference>
<dbReference type="InterPro" id="IPR001841">
    <property type="entry name" value="Znf_RING"/>
</dbReference>
<dbReference type="CDD" id="cd16528">
    <property type="entry name" value="RING-HC_prokRING"/>
    <property type="match status" value="1"/>
</dbReference>